<dbReference type="PANTHER" id="PTHR23407:SF1">
    <property type="entry name" value="5-FORMYLTETRAHYDROFOLATE CYCLO-LIGASE"/>
    <property type="match status" value="1"/>
</dbReference>
<dbReference type="SUPFAM" id="SSF100950">
    <property type="entry name" value="NagB/RpiA/CoA transferase-like"/>
    <property type="match status" value="1"/>
</dbReference>
<dbReference type="GO" id="GO:0005524">
    <property type="term" value="F:ATP binding"/>
    <property type="evidence" value="ECO:0007669"/>
    <property type="project" value="UniProtKB-KW"/>
</dbReference>
<comment type="catalytic activity">
    <reaction evidence="5">
        <text>(6S)-5-formyl-5,6,7,8-tetrahydrofolate + ATP = (6R)-5,10-methenyltetrahydrofolate + ADP + phosphate</text>
        <dbReference type="Rhea" id="RHEA:10488"/>
        <dbReference type="ChEBI" id="CHEBI:30616"/>
        <dbReference type="ChEBI" id="CHEBI:43474"/>
        <dbReference type="ChEBI" id="CHEBI:57455"/>
        <dbReference type="ChEBI" id="CHEBI:57457"/>
        <dbReference type="ChEBI" id="CHEBI:456216"/>
        <dbReference type="EC" id="6.3.3.2"/>
    </reaction>
</comment>
<name>A0A7L4YPG6_9ACTN</name>
<dbReference type="GO" id="GO:0030272">
    <property type="term" value="F:5-formyltetrahydrofolate cyclo-ligase activity"/>
    <property type="evidence" value="ECO:0007669"/>
    <property type="project" value="UniProtKB-EC"/>
</dbReference>
<dbReference type="NCBIfam" id="TIGR02727">
    <property type="entry name" value="MTHFS_bact"/>
    <property type="match status" value="1"/>
</dbReference>
<keyword evidence="3 4" id="KW-0067">ATP-binding</keyword>
<comment type="similarity">
    <text evidence="1 5">Belongs to the 5-formyltetrahydrofolate cyclo-ligase family.</text>
</comment>
<evidence type="ECO:0000313" key="7">
    <source>
        <dbReference type="Proteomes" id="UP000463857"/>
    </source>
</evidence>
<reference evidence="6 7" key="1">
    <citation type="journal article" date="2018" name="Int. J. Syst. Evol. Microbiol.">
        <title>Epidermidibacterium keratini gen. nov., sp. nov., a member of the family Sporichthyaceae, isolated from keratin epidermis.</title>
        <authorList>
            <person name="Lee D.G."/>
            <person name="Trujillo M.E."/>
            <person name="Kang S."/>
            <person name="Nam J.J."/>
            <person name="Kim Y.J."/>
        </authorList>
    </citation>
    <scope>NUCLEOTIDE SEQUENCE [LARGE SCALE GENOMIC DNA]</scope>
    <source>
        <strain evidence="6 7">EPI-7</strain>
    </source>
</reference>
<dbReference type="GO" id="GO:0035999">
    <property type="term" value="P:tetrahydrofolate interconversion"/>
    <property type="evidence" value="ECO:0007669"/>
    <property type="project" value="TreeGrafter"/>
</dbReference>
<evidence type="ECO:0000256" key="5">
    <source>
        <dbReference type="RuleBase" id="RU361279"/>
    </source>
</evidence>
<dbReference type="Pfam" id="PF01812">
    <property type="entry name" value="5-FTHF_cyc-lig"/>
    <property type="match status" value="1"/>
</dbReference>
<dbReference type="PIRSF" id="PIRSF006806">
    <property type="entry name" value="FTHF_cligase"/>
    <property type="match status" value="1"/>
</dbReference>
<evidence type="ECO:0000256" key="2">
    <source>
        <dbReference type="ARBA" id="ARBA00022741"/>
    </source>
</evidence>
<feature type="binding site" evidence="4">
    <location>
        <begin position="131"/>
        <end position="139"/>
    </location>
    <ligand>
        <name>ATP</name>
        <dbReference type="ChEBI" id="CHEBI:30616"/>
    </ligand>
</feature>
<evidence type="ECO:0000313" key="6">
    <source>
        <dbReference type="EMBL" id="QHC01181.1"/>
    </source>
</evidence>
<feature type="binding site" evidence="4">
    <location>
        <begin position="8"/>
        <end position="12"/>
    </location>
    <ligand>
        <name>ATP</name>
        <dbReference type="ChEBI" id="CHEBI:30616"/>
    </ligand>
</feature>
<dbReference type="Proteomes" id="UP000463857">
    <property type="component" value="Chromosome"/>
</dbReference>
<dbReference type="RefSeq" id="WP_159546318.1">
    <property type="nucleotide sequence ID" value="NZ_CP047156.1"/>
</dbReference>
<dbReference type="Gene3D" id="3.40.50.10420">
    <property type="entry name" value="NagB/RpiA/CoA transferase-like"/>
    <property type="match status" value="1"/>
</dbReference>
<dbReference type="EMBL" id="CP047156">
    <property type="protein sequence ID" value="QHC01181.1"/>
    <property type="molecule type" value="Genomic_DNA"/>
</dbReference>
<evidence type="ECO:0000256" key="3">
    <source>
        <dbReference type="ARBA" id="ARBA00022840"/>
    </source>
</evidence>
<dbReference type="GO" id="GO:0009396">
    <property type="term" value="P:folic acid-containing compound biosynthetic process"/>
    <property type="evidence" value="ECO:0007669"/>
    <property type="project" value="TreeGrafter"/>
</dbReference>
<feature type="binding site" evidence="4">
    <location>
        <position position="50"/>
    </location>
    <ligand>
        <name>substrate</name>
    </ligand>
</feature>
<dbReference type="InterPro" id="IPR024185">
    <property type="entry name" value="FTHF_cligase-like_sf"/>
</dbReference>
<proteinExistence type="inferred from homology"/>
<evidence type="ECO:0000256" key="1">
    <source>
        <dbReference type="ARBA" id="ARBA00010638"/>
    </source>
</evidence>
<gene>
    <name evidence="6" type="ORF">EK0264_13350</name>
</gene>
<dbReference type="InParanoid" id="A0A7L4YPG6"/>
<accession>A0A7L4YPG6</accession>
<keyword evidence="7" id="KW-1185">Reference proteome</keyword>
<dbReference type="PANTHER" id="PTHR23407">
    <property type="entry name" value="ATPASE INHIBITOR/5-FORMYLTETRAHYDROFOLATE CYCLO-LIGASE"/>
    <property type="match status" value="1"/>
</dbReference>
<keyword evidence="2 4" id="KW-0547">Nucleotide-binding</keyword>
<keyword evidence="5" id="KW-0479">Metal-binding</keyword>
<feature type="binding site" evidence="4">
    <location>
        <position position="55"/>
    </location>
    <ligand>
        <name>substrate</name>
    </ligand>
</feature>
<dbReference type="InterPro" id="IPR037171">
    <property type="entry name" value="NagB/RpiA_transferase-like"/>
</dbReference>
<dbReference type="FunCoup" id="A0A7L4YPG6">
    <property type="interactions" value="35"/>
</dbReference>
<dbReference type="InterPro" id="IPR002698">
    <property type="entry name" value="FTHF_cligase"/>
</dbReference>
<protein>
    <recommendedName>
        <fullName evidence="5">5-formyltetrahydrofolate cyclo-ligase</fullName>
        <ecNumber evidence="5">6.3.3.2</ecNumber>
    </recommendedName>
</protein>
<evidence type="ECO:0000256" key="4">
    <source>
        <dbReference type="PIRSR" id="PIRSR006806-1"/>
    </source>
</evidence>
<dbReference type="OrthoDB" id="3242798at2"/>
<comment type="cofactor">
    <cofactor evidence="5">
        <name>Mg(2+)</name>
        <dbReference type="ChEBI" id="CHEBI:18420"/>
    </cofactor>
</comment>
<organism evidence="6 7">
    <name type="scientific">Epidermidibacterium keratini</name>
    <dbReference type="NCBI Taxonomy" id="1891644"/>
    <lineage>
        <taxon>Bacteria</taxon>
        <taxon>Bacillati</taxon>
        <taxon>Actinomycetota</taxon>
        <taxon>Actinomycetes</taxon>
        <taxon>Sporichthyales</taxon>
        <taxon>Sporichthyaceae</taxon>
        <taxon>Epidermidibacterium</taxon>
    </lineage>
</organism>
<sequence>MSDLAAAKSAARAAIRHTRAQRSAAERAEVAAALTQLASQCPARSVAAYVPMRDEPGDLGVLDALAAGRRVVLPVIAGRGAPLQWGEYAGADALTDGPFGCRQPAADPALSLADVEWVIVPALAVTAAGARLGQGGGFYDRSLHGVPRERLVAVVHDDEIVATLPVDTHDVHVGAIASPAGLRRATTA</sequence>
<dbReference type="KEGG" id="eke:EK0264_13350"/>
<dbReference type="GO" id="GO:0046872">
    <property type="term" value="F:metal ion binding"/>
    <property type="evidence" value="ECO:0007669"/>
    <property type="project" value="UniProtKB-KW"/>
</dbReference>
<keyword evidence="6" id="KW-0436">Ligase</keyword>
<dbReference type="EC" id="6.3.3.2" evidence="5"/>
<dbReference type="AlphaFoldDB" id="A0A7L4YPG6"/>
<keyword evidence="5" id="KW-0460">Magnesium</keyword>